<keyword evidence="6" id="KW-1185">Reference proteome</keyword>
<dbReference type="Pfam" id="PF13472">
    <property type="entry name" value="Lipase_GDSL_2"/>
    <property type="match status" value="1"/>
</dbReference>
<dbReference type="Proteomes" id="UP001197492">
    <property type="component" value="Unassembled WGS sequence"/>
</dbReference>
<evidence type="ECO:0000313" key="5">
    <source>
        <dbReference type="Proteomes" id="UP001196408"/>
    </source>
</evidence>
<gene>
    <name evidence="3" type="ORF">KSV97_01590</name>
    <name evidence="4" type="ORF">KSW06_01605</name>
</gene>
<dbReference type="PANTHER" id="PTHR43784">
    <property type="entry name" value="GDSL-LIKE LIPASE/ACYLHYDROLASE, PUTATIVE (AFU_ORTHOLOGUE AFUA_2G00820)-RELATED"/>
    <property type="match status" value="1"/>
</dbReference>
<keyword evidence="1" id="KW-0732">Signal</keyword>
<dbReference type="AlphaFoldDB" id="A0AAW4MRV6"/>
<accession>A0AAW4MRV6</accession>
<feature type="signal peptide" evidence="1">
    <location>
        <begin position="1"/>
        <end position="24"/>
    </location>
</feature>
<name>A0AAW4MRV6_9FIRM</name>
<evidence type="ECO:0000313" key="4">
    <source>
        <dbReference type="EMBL" id="MBV3391962.1"/>
    </source>
</evidence>
<dbReference type="PANTHER" id="PTHR43784:SF2">
    <property type="entry name" value="GDSL-LIKE LIPASE_ACYLHYDROLASE, PUTATIVE (AFU_ORTHOLOGUE AFUA_2G00820)-RELATED"/>
    <property type="match status" value="1"/>
</dbReference>
<comment type="caution">
    <text evidence="3">The sequence shown here is derived from an EMBL/GenBank/DDBJ whole genome shotgun (WGS) entry which is preliminary data.</text>
</comment>
<dbReference type="RefSeq" id="WP_217747004.1">
    <property type="nucleotide sequence ID" value="NZ_JAHOEB010000005.1"/>
</dbReference>
<feature type="domain" description="SGNH hydrolase-type esterase" evidence="2">
    <location>
        <begin position="228"/>
        <end position="408"/>
    </location>
</feature>
<feature type="chain" id="PRO_5043755809" description="SGNH hydrolase-type esterase domain-containing protein" evidence="1">
    <location>
        <begin position="25"/>
        <end position="417"/>
    </location>
</feature>
<sequence>MKKLITCLVTIALCLFPSTTSSYSQENWVGSWSTSPVEFSVQKFFGNRFKDFGLHHLTFRTVIKPTLTGETVRLTFSNTYGTGPMTIDAVTIAKTISKQRIKVHTKKYVTFNGSKKVTLRKGETVYSDLLDYHVDALEPVTVSMYMKNTDQLKTFGLIGGTTYISSGNQVNLPATTGVPMVLNGSFGEYDVIPLFTGLDVDRPDASSTVIIGDSTLANDIPILYSTKQHLANVHNVGVLQQAIKGNRLCADGAGRLGMAYGESMLKRYERDALNQPGVKNIIIKVGCNDIIHPNCKSMMGIAPKVTTKEMINAYKVLIRKAHRRNIKVYLVTRSAWKGYTRNILNKGDDIEWTLEIDQMRKDINAWIKTNPADGYIDLDDLCQDEDCTELRSEYVTDGVHFTLEGQKAVVEKLPVRL</sequence>
<dbReference type="Proteomes" id="UP001196408">
    <property type="component" value="Unassembled WGS sequence"/>
</dbReference>
<reference evidence="3 6" key="1">
    <citation type="submission" date="2021-06" db="EMBL/GenBank/DDBJ databases">
        <title>Collection of gut derived symbiotic bacterial strains cultured from healthy donors.</title>
        <authorList>
            <person name="Lin H."/>
            <person name="Littmann E."/>
            <person name="Pamer E.G."/>
        </authorList>
    </citation>
    <scope>NUCLEOTIDE SEQUENCE</scope>
    <source>
        <strain evidence="4 6">MSK.21.70</strain>
        <strain evidence="3">MSK.21.82</strain>
    </source>
</reference>
<organism evidence="3 5">
    <name type="scientific">Catenibacterium mitsuokai</name>
    <dbReference type="NCBI Taxonomy" id="100886"/>
    <lineage>
        <taxon>Bacteria</taxon>
        <taxon>Bacillati</taxon>
        <taxon>Bacillota</taxon>
        <taxon>Erysipelotrichia</taxon>
        <taxon>Erysipelotrichales</taxon>
        <taxon>Coprobacillaceae</taxon>
        <taxon>Catenibacterium</taxon>
    </lineage>
</organism>
<dbReference type="EMBL" id="JAHOEF010000005">
    <property type="protein sequence ID" value="MBV3381937.1"/>
    <property type="molecule type" value="Genomic_DNA"/>
</dbReference>
<dbReference type="EMBL" id="JAHOEL010000005">
    <property type="protein sequence ID" value="MBV3391962.1"/>
    <property type="molecule type" value="Genomic_DNA"/>
</dbReference>
<proteinExistence type="predicted"/>
<protein>
    <recommendedName>
        <fullName evidence="2">SGNH hydrolase-type esterase domain-containing protein</fullName>
    </recommendedName>
</protein>
<dbReference type="InterPro" id="IPR013830">
    <property type="entry name" value="SGNH_hydro"/>
</dbReference>
<evidence type="ECO:0000256" key="1">
    <source>
        <dbReference type="SAM" id="SignalP"/>
    </source>
</evidence>
<evidence type="ECO:0000259" key="2">
    <source>
        <dbReference type="Pfam" id="PF13472"/>
    </source>
</evidence>
<evidence type="ECO:0000313" key="6">
    <source>
        <dbReference type="Proteomes" id="UP001197492"/>
    </source>
</evidence>
<evidence type="ECO:0000313" key="3">
    <source>
        <dbReference type="EMBL" id="MBV3381937.1"/>
    </source>
</evidence>
<dbReference type="InterPro" id="IPR053140">
    <property type="entry name" value="GDSL_Rv0518-like"/>
</dbReference>